<evidence type="ECO:0000313" key="1">
    <source>
        <dbReference type="EMBL" id="DAD76988.1"/>
    </source>
</evidence>
<proteinExistence type="predicted"/>
<sequence>MPKKNKVKFNICNVHYALQTLAEDGTVSFETPVSMPGAVSLALDANGEPSNFYADGYAYYTISNNMGYDGDLELAMVPESFRTDVLKEELDSNKVLVENANVETANFALLFEFDGDVRKIRHVLYNCAASRPSIESQTNEDEIEVQTETLALTATPLASGYVKAKTGDDTTDAVYQEWYKAVYLTSAEEGGSDAPAVASEPAKAKAASALNSKSKA</sequence>
<organism evidence="1">
    <name type="scientific">Siphoviridae sp. ctquf9</name>
    <dbReference type="NCBI Taxonomy" id="2826470"/>
    <lineage>
        <taxon>Viruses</taxon>
        <taxon>Duplodnaviria</taxon>
        <taxon>Heunggongvirae</taxon>
        <taxon>Uroviricota</taxon>
        <taxon>Caudoviricetes</taxon>
    </lineage>
</organism>
<dbReference type="NCBIfam" id="TIGR01603">
    <property type="entry name" value="maj_tail_phi13"/>
    <property type="match status" value="1"/>
</dbReference>
<dbReference type="EMBL" id="BK014815">
    <property type="protein sequence ID" value="DAD76988.1"/>
    <property type="molecule type" value="Genomic_DNA"/>
</dbReference>
<dbReference type="InterPro" id="IPR006490">
    <property type="entry name" value="Maj_tail_phi13"/>
</dbReference>
<reference evidence="1" key="1">
    <citation type="journal article" date="2021" name="Proc. Natl. Acad. Sci. U.S.A.">
        <title>A Catalog of Tens of Thousands of Viruses from Human Metagenomes Reveals Hidden Associations with Chronic Diseases.</title>
        <authorList>
            <person name="Tisza M.J."/>
            <person name="Buck C.B."/>
        </authorList>
    </citation>
    <scope>NUCLEOTIDE SEQUENCE</scope>
    <source>
        <strain evidence="1">Ctquf9</strain>
    </source>
</reference>
<accession>A0A8S5M435</accession>
<protein>
    <submittedName>
        <fullName evidence="1">Tail tube protein</fullName>
    </submittedName>
</protein>
<name>A0A8S5M435_9CAUD</name>